<dbReference type="KEGG" id="qsa:O6P43_016567"/>
<proteinExistence type="predicted"/>
<dbReference type="EMBL" id="JARAOO010000007">
    <property type="protein sequence ID" value="KAJ7961194.1"/>
    <property type="molecule type" value="Genomic_DNA"/>
</dbReference>
<dbReference type="PANTHER" id="PTHR33223:SF10">
    <property type="entry name" value="AMINOTRANSFERASE-LIKE PLANT MOBILE DOMAIN-CONTAINING PROTEIN"/>
    <property type="match status" value="1"/>
</dbReference>
<evidence type="ECO:0000259" key="2">
    <source>
        <dbReference type="Pfam" id="PF03732"/>
    </source>
</evidence>
<reference evidence="3" key="1">
    <citation type="journal article" date="2023" name="Science">
        <title>Elucidation of the pathway for biosynthesis of saponin adjuvants from the soapbark tree.</title>
        <authorList>
            <person name="Reed J."/>
            <person name="Orme A."/>
            <person name="El-Demerdash A."/>
            <person name="Owen C."/>
            <person name="Martin L.B.B."/>
            <person name="Misra R.C."/>
            <person name="Kikuchi S."/>
            <person name="Rejzek M."/>
            <person name="Martin A.C."/>
            <person name="Harkess A."/>
            <person name="Leebens-Mack J."/>
            <person name="Louveau T."/>
            <person name="Stephenson M.J."/>
            <person name="Osbourn A."/>
        </authorList>
    </citation>
    <scope>NUCLEOTIDE SEQUENCE</scope>
    <source>
        <strain evidence="3">S10</strain>
    </source>
</reference>
<dbReference type="PANTHER" id="PTHR33223">
    <property type="entry name" value="CCHC-TYPE DOMAIN-CONTAINING PROTEIN"/>
    <property type="match status" value="1"/>
</dbReference>
<dbReference type="Proteomes" id="UP001163823">
    <property type="component" value="Chromosome 7"/>
</dbReference>
<feature type="region of interest" description="Disordered" evidence="1">
    <location>
        <begin position="313"/>
        <end position="356"/>
    </location>
</feature>
<keyword evidence="4" id="KW-1185">Reference proteome</keyword>
<evidence type="ECO:0000313" key="3">
    <source>
        <dbReference type="EMBL" id="KAJ7961194.1"/>
    </source>
</evidence>
<accession>A0AAD7LN45</accession>
<dbReference type="AlphaFoldDB" id="A0AAD7LN45"/>
<dbReference type="Pfam" id="PF03732">
    <property type="entry name" value="Retrotrans_gag"/>
    <property type="match status" value="1"/>
</dbReference>
<dbReference type="InterPro" id="IPR005162">
    <property type="entry name" value="Retrotrans_gag_dom"/>
</dbReference>
<comment type="caution">
    <text evidence="3">The sequence shown here is derived from an EMBL/GenBank/DDBJ whole genome shotgun (WGS) entry which is preliminary data.</text>
</comment>
<sequence length="478" mass="54039">MGKGLEGVSFPALIPDPEAPVTQKQYSEIMATLGEISARRADRSPPRAQRRIQFEDLVESSGSGRMAEVREEPMVEYPTEHTEARHPFTKSVICRAFGSILKGSERWWFAQLKQDSIHSFAQLVSQFKRHFMSNRRHKKDVTYLLSLKQGDEEPLKEYVGRFNYDALEVEDINPLVVIVALRAGLKKSEFRNSLNRRTLKTLEELMKRVEEYINQEEAYWDLVAPSYQPTKRQRLPDLRDALTAILVAFQSRGFLKFPPTPKPGNKNVDHSKFCLFHRTPGHDTDDCFTLKDEIENLMRIGCLTKFVQQEGARRAGQDVRSRGEHSSLCFERPGYNRKSADDSRRPPRSPVDGGNVVGVIHTIVGGFSLVGRTSSKRKREPDLPVVTVNASEAARFPSCSMSLRRVHPRSPNLGARTINVYLGRSNDPSSEPDLPVLAVKESEAARFLSCGPSLRRVYQEEMRGVDSKIPLSKTTSGL</sequence>
<feature type="domain" description="Retrotransposon gag" evidence="2">
    <location>
        <begin position="99"/>
        <end position="186"/>
    </location>
</feature>
<gene>
    <name evidence="3" type="ORF">O6P43_016567</name>
</gene>
<feature type="compositionally biased region" description="Basic and acidic residues" evidence="1">
    <location>
        <begin position="313"/>
        <end position="325"/>
    </location>
</feature>
<evidence type="ECO:0000256" key="1">
    <source>
        <dbReference type="SAM" id="MobiDB-lite"/>
    </source>
</evidence>
<evidence type="ECO:0000313" key="4">
    <source>
        <dbReference type="Proteomes" id="UP001163823"/>
    </source>
</evidence>
<name>A0AAD7LN45_QUISA</name>
<organism evidence="3 4">
    <name type="scientific">Quillaja saponaria</name>
    <name type="common">Soap bark tree</name>
    <dbReference type="NCBI Taxonomy" id="32244"/>
    <lineage>
        <taxon>Eukaryota</taxon>
        <taxon>Viridiplantae</taxon>
        <taxon>Streptophyta</taxon>
        <taxon>Embryophyta</taxon>
        <taxon>Tracheophyta</taxon>
        <taxon>Spermatophyta</taxon>
        <taxon>Magnoliopsida</taxon>
        <taxon>eudicotyledons</taxon>
        <taxon>Gunneridae</taxon>
        <taxon>Pentapetalae</taxon>
        <taxon>rosids</taxon>
        <taxon>fabids</taxon>
        <taxon>Fabales</taxon>
        <taxon>Quillajaceae</taxon>
        <taxon>Quillaja</taxon>
    </lineage>
</organism>
<protein>
    <submittedName>
        <fullName evidence="3">Retrovirus-related Pol polyprotein</fullName>
    </submittedName>
</protein>